<protein>
    <submittedName>
        <fullName evidence="1">Uncharacterized protein</fullName>
    </submittedName>
</protein>
<keyword evidence="2" id="KW-1185">Reference proteome</keyword>
<dbReference type="EMBL" id="CP002905">
    <property type="protein sequence ID" value="AEP85750.1"/>
    <property type="molecule type" value="Genomic_DNA"/>
</dbReference>
<gene>
    <name evidence="1" type="ordered locus">GYO_1074</name>
</gene>
<sequence length="46" mass="5335">MSQSDPFVSFYDMQKRPGITRSLTMIDVFISSEIFNCLIPLHRLAE</sequence>
<dbReference type="HOGENOM" id="CLU_3180339_0_0_9"/>
<dbReference type="AlphaFoldDB" id="G4NUG4"/>
<accession>G4NUG4</accession>
<reference evidence="1 2" key="1">
    <citation type="journal article" date="2012" name="J. Bacteriol.">
        <title>Whole-genome sequences of Bacillus subtilis and close relatives.</title>
        <authorList>
            <person name="Earl A.M."/>
            <person name="Eppinger M."/>
            <person name="Fricke W.F."/>
            <person name="Rosovitz M.J."/>
            <person name="Rasko D.A."/>
            <person name="Daugherty S."/>
            <person name="Losick R."/>
            <person name="Kolter R."/>
            <person name="Ravel J."/>
        </authorList>
    </citation>
    <scope>NUCLEOTIDE SEQUENCE [LARGE SCALE GENOMIC DNA]</scope>
    <source>
        <strain evidence="2">DSM 15029 / JCM 12233 / NBRC 101239 / NRRL B-23049 / TU-B-10</strain>
    </source>
</reference>
<organism evidence="1 2">
    <name type="scientific">Bacillus spizizenii (strain DSM 15029 / JCM 12233 / NBRC 101239 / NRRL B-23049 / TU-B-10)</name>
    <name type="common">Bacillus subtilis subsp. spizizenii</name>
    <dbReference type="NCBI Taxonomy" id="1052585"/>
    <lineage>
        <taxon>Bacteria</taxon>
        <taxon>Bacillati</taxon>
        <taxon>Bacillota</taxon>
        <taxon>Bacilli</taxon>
        <taxon>Bacillales</taxon>
        <taxon>Bacillaceae</taxon>
        <taxon>Bacillus</taxon>
    </lineage>
</organism>
<dbReference type="Proteomes" id="UP000002651">
    <property type="component" value="Chromosome"/>
</dbReference>
<dbReference type="STRING" id="1052585.GYO_1074"/>
<proteinExistence type="predicted"/>
<evidence type="ECO:0000313" key="2">
    <source>
        <dbReference type="Proteomes" id="UP000002651"/>
    </source>
</evidence>
<evidence type="ECO:0000313" key="1">
    <source>
        <dbReference type="EMBL" id="AEP85750.1"/>
    </source>
</evidence>
<dbReference type="KEGG" id="bst:GYO_1074"/>
<name>G4NUG4_BACS4</name>